<dbReference type="KEGG" id="abae:CL176_04275"/>
<organism evidence="6 7">
    <name type="scientific">Suicoccus acidiformans</name>
    <dbReference type="NCBI Taxonomy" id="2036206"/>
    <lineage>
        <taxon>Bacteria</taxon>
        <taxon>Bacillati</taxon>
        <taxon>Bacillota</taxon>
        <taxon>Bacilli</taxon>
        <taxon>Lactobacillales</taxon>
        <taxon>Aerococcaceae</taxon>
        <taxon>Suicoccus</taxon>
    </lineage>
</organism>
<keyword evidence="1" id="KW-0805">Transcription regulation</keyword>
<evidence type="ECO:0000256" key="3">
    <source>
        <dbReference type="SAM" id="MobiDB-lite"/>
    </source>
</evidence>
<dbReference type="PANTHER" id="PTHR30185">
    <property type="entry name" value="CRYPTIC BETA-GLUCOSIDE BGL OPERON ANTITERMINATOR"/>
    <property type="match status" value="1"/>
</dbReference>
<keyword evidence="2" id="KW-0804">Transcription</keyword>
<dbReference type="RefSeq" id="WP_118990187.1">
    <property type="nucleotide sequence ID" value="NZ_CP023434.1"/>
</dbReference>
<evidence type="ECO:0000256" key="1">
    <source>
        <dbReference type="ARBA" id="ARBA00023015"/>
    </source>
</evidence>
<evidence type="ECO:0008006" key="8">
    <source>
        <dbReference type="Google" id="ProtNLM"/>
    </source>
</evidence>
<feature type="region of interest" description="Disordered" evidence="3">
    <location>
        <begin position="506"/>
        <end position="526"/>
    </location>
</feature>
<dbReference type="InterPro" id="IPR007737">
    <property type="entry name" value="Mga_HTH"/>
</dbReference>
<accession>A0A347WJL7</accession>
<dbReference type="InterPro" id="IPR013236">
    <property type="entry name" value="Mga_PRD_dom"/>
</dbReference>
<sequence length="526" mass="62994">MRQVLQASQLRRLEFIEILYSRHGGWVSLPKVAEYLKTTPLNLKNDIFGLRKLGVTIITKRAKVRLDTTNSPTIETIYRDFNRHSPALNLVEEIFNTPDHTTESLSEALFISPSTVYRHINTLNKRTEEVFNVKVDKRPYRFGGDERDIRYFLAEYFAERYPLEEWPFKEVDERVLETFIQYFTRELNIGMNFSYYYFVKILTAISLIRTIQGFFIETDNSHIEPVYNVIKDQHTFKEMKKYIREHYDRELDIDFIGQMFISFLSPNYFFTIDSFYLETRLNDQINSSITYLDWMISRLMRDFDLELDNKQELIYELHNTNVLNKADLNVTPILYDQKGGFVREFSAKYPEFYEAAFKAMQGYRNHMLEKPDYYMERHLTYTLIVQWRYLICQLANRAEKINVLILTKYDEGYSRLIKDMMEFRGTQQMNIDIYDEIHFDRDTIAQSNYDILVSNFEIEPIEGKHISYNPSLFSVESLYELYQIVIKIIDERKKNDYLSKLIPDKEDDEHCDESDDDELDEIFEEA</sequence>
<dbReference type="Pfam" id="PF08270">
    <property type="entry name" value="PRD_Mga"/>
    <property type="match status" value="1"/>
</dbReference>
<proteinExistence type="predicted"/>
<dbReference type="Pfam" id="PF05043">
    <property type="entry name" value="Mga"/>
    <property type="match status" value="1"/>
</dbReference>
<dbReference type="Proteomes" id="UP000263232">
    <property type="component" value="Chromosome"/>
</dbReference>
<feature type="domain" description="M protein trans-acting positive regulator (MGA) PRD" evidence="5">
    <location>
        <begin position="174"/>
        <end position="388"/>
    </location>
</feature>
<reference evidence="6 7" key="1">
    <citation type="submission" date="2017-09" db="EMBL/GenBank/DDBJ databases">
        <title>Complete genome sequence of Oxytococcus suis strain ZY16052.</title>
        <authorList>
            <person name="Li F."/>
        </authorList>
    </citation>
    <scope>NUCLEOTIDE SEQUENCE [LARGE SCALE GENOMIC DNA]</scope>
    <source>
        <strain evidence="6 7">ZY16052</strain>
    </source>
</reference>
<keyword evidence="7" id="KW-1185">Reference proteome</keyword>
<dbReference type="AlphaFoldDB" id="A0A347WJL7"/>
<dbReference type="PANTHER" id="PTHR30185:SF18">
    <property type="entry name" value="TRANSCRIPTIONAL REGULATOR MTLR"/>
    <property type="match status" value="1"/>
</dbReference>
<evidence type="ECO:0000259" key="5">
    <source>
        <dbReference type="Pfam" id="PF08270"/>
    </source>
</evidence>
<evidence type="ECO:0000259" key="4">
    <source>
        <dbReference type="Pfam" id="PF05043"/>
    </source>
</evidence>
<feature type="domain" description="Mga helix-turn-helix" evidence="4">
    <location>
        <begin position="74"/>
        <end position="157"/>
    </location>
</feature>
<gene>
    <name evidence="6" type="ORF">CL176_04275</name>
</gene>
<name>A0A347WJL7_9LACT</name>
<evidence type="ECO:0000256" key="2">
    <source>
        <dbReference type="ARBA" id="ARBA00023163"/>
    </source>
</evidence>
<dbReference type="InterPro" id="IPR050661">
    <property type="entry name" value="BglG_antiterminators"/>
</dbReference>
<dbReference type="OrthoDB" id="1711164at2"/>
<evidence type="ECO:0000313" key="7">
    <source>
        <dbReference type="Proteomes" id="UP000263232"/>
    </source>
</evidence>
<evidence type="ECO:0000313" key="6">
    <source>
        <dbReference type="EMBL" id="AXY25274.1"/>
    </source>
</evidence>
<dbReference type="EMBL" id="CP023434">
    <property type="protein sequence ID" value="AXY25274.1"/>
    <property type="molecule type" value="Genomic_DNA"/>
</dbReference>
<protein>
    <recommendedName>
        <fullName evidence="8">Mga helix-turn-helix domain-containing protein</fullName>
    </recommendedName>
</protein>